<dbReference type="PANTHER" id="PTHR31170:SF25">
    <property type="entry name" value="BNAA09G04570D PROTEIN"/>
    <property type="match status" value="1"/>
</dbReference>
<reference evidence="1" key="2">
    <citation type="journal article" date="2022" name="Hortic Res">
        <title>The genome of Dioscorea zingiberensis sheds light on the biosynthesis, origin and evolution of the medicinally important diosgenin saponins.</title>
        <authorList>
            <person name="Li Y."/>
            <person name="Tan C."/>
            <person name="Li Z."/>
            <person name="Guo J."/>
            <person name="Li S."/>
            <person name="Chen X."/>
            <person name="Wang C."/>
            <person name="Dai X."/>
            <person name="Yang H."/>
            <person name="Song W."/>
            <person name="Hou L."/>
            <person name="Xu J."/>
            <person name="Tong Z."/>
            <person name="Xu A."/>
            <person name="Yuan X."/>
            <person name="Wang W."/>
            <person name="Yang Q."/>
            <person name="Chen L."/>
            <person name="Sun Z."/>
            <person name="Wang K."/>
            <person name="Pan B."/>
            <person name="Chen J."/>
            <person name="Bao Y."/>
            <person name="Liu F."/>
            <person name="Qi X."/>
            <person name="Gang D.R."/>
            <person name="Wen J."/>
            <person name="Li J."/>
        </authorList>
    </citation>
    <scope>NUCLEOTIDE SEQUENCE</scope>
    <source>
        <strain evidence="1">Dzin_1.0</strain>
    </source>
</reference>
<evidence type="ECO:0000313" key="2">
    <source>
        <dbReference type="Proteomes" id="UP001085076"/>
    </source>
</evidence>
<proteinExistence type="predicted"/>
<keyword evidence="2" id="KW-1185">Reference proteome</keyword>
<organism evidence="1 2">
    <name type="scientific">Dioscorea zingiberensis</name>
    <dbReference type="NCBI Taxonomy" id="325984"/>
    <lineage>
        <taxon>Eukaryota</taxon>
        <taxon>Viridiplantae</taxon>
        <taxon>Streptophyta</taxon>
        <taxon>Embryophyta</taxon>
        <taxon>Tracheophyta</taxon>
        <taxon>Spermatophyta</taxon>
        <taxon>Magnoliopsida</taxon>
        <taxon>Liliopsida</taxon>
        <taxon>Dioscoreales</taxon>
        <taxon>Dioscoreaceae</taxon>
        <taxon>Dioscorea</taxon>
    </lineage>
</organism>
<dbReference type="InterPro" id="IPR004158">
    <property type="entry name" value="DUF247_pln"/>
</dbReference>
<protein>
    <submittedName>
        <fullName evidence="1">Uncharacterized protein</fullName>
    </submittedName>
</protein>
<dbReference type="EMBL" id="JAGGNH010000004">
    <property type="protein sequence ID" value="KAJ0975884.1"/>
    <property type="molecule type" value="Genomic_DNA"/>
</dbReference>
<comment type="caution">
    <text evidence="1">The sequence shown here is derived from an EMBL/GenBank/DDBJ whole genome shotgun (WGS) entry which is preliminary data.</text>
</comment>
<reference evidence="1" key="1">
    <citation type="submission" date="2021-03" db="EMBL/GenBank/DDBJ databases">
        <authorList>
            <person name="Li Z."/>
            <person name="Yang C."/>
        </authorList>
    </citation>
    <scope>NUCLEOTIDE SEQUENCE</scope>
    <source>
        <strain evidence="1">Dzin_1.0</strain>
        <tissue evidence="1">Leaf</tissue>
    </source>
</reference>
<dbReference type="Proteomes" id="UP001085076">
    <property type="component" value="Miscellaneous, Linkage group lg04"/>
</dbReference>
<dbReference type="Pfam" id="PF03140">
    <property type="entry name" value="DUF247"/>
    <property type="match status" value="1"/>
</dbReference>
<accession>A0A9D5CMT6</accession>
<dbReference type="PANTHER" id="PTHR31170">
    <property type="entry name" value="BNAC04G53230D PROTEIN"/>
    <property type="match status" value="1"/>
</dbReference>
<name>A0A9D5CMT6_9LILI</name>
<sequence>MEIPQLSIQATTISEFRNLIAFEQCCPSFGSHFTSYATFMDNLINREMDMAVLHDCGIIESKLGSYKDVDCFFNQLCKGGYMDYENHYLAKVFKDTTITTTAELPTWHKKESKKVTFGGLSAIQQNT</sequence>
<gene>
    <name evidence="1" type="ORF">J5N97_017849</name>
</gene>
<dbReference type="OrthoDB" id="1936937at2759"/>
<dbReference type="AlphaFoldDB" id="A0A9D5CMT6"/>
<evidence type="ECO:0000313" key="1">
    <source>
        <dbReference type="EMBL" id="KAJ0975884.1"/>
    </source>
</evidence>